<dbReference type="InterPro" id="IPR053169">
    <property type="entry name" value="MUG_Protein"/>
</dbReference>
<feature type="chain" id="PRO_5002526604" description="Glycosyl hydrolase" evidence="1">
    <location>
        <begin position="25"/>
        <end position="604"/>
    </location>
</feature>
<keyword evidence="1" id="KW-0732">Signal</keyword>
<dbReference type="Pfam" id="PF03663">
    <property type="entry name" value="Glyco_hydro_76"/>
    <property type="match status" value="1"/>
</dbReference>
<dbReference type="GO" id="GO:0005975">
    <property type="term" value="P:carbohydrate metabolic process"/>
    <property type="evidence" value="ECO:0007669"/>
    <property type="project" value="InterPro"/>
</dbReference>
<evidence type="ECO:0008006" key="4">
    <source>
        <dbReference type="Google" id="ProtNLM"/>
    </source>
</evidence>
<proteinExistence type="predicted"/>
<keyword evidence="3" id="KW-1185">Reference proteome</keyword>
<name>A0A0F7ZV79_9HYPO</name>
<dbReference type="EMBL" id="KQ030513">
    <property type="protein sequence ID" value="KJZ76143.1"/>
    <property type="molecule type" value="Genomic_DNA"/>
</dbReference>
<dbReference type="InterPro" id="IPR008928">
    <property type="entry name" value="6-hairpin_glycosidase_sf"/>
</dbReference>
<sequence>MVRSFLAGCLAGLVVTQFLAPSFAARSTPGKLPDCSPRCPLTAAFSSAHKARDVKPSDDNEQLLQNIYDALAVLQDNYYSSINGTWPSSIDWTGAVIETILSGTLSTLTKSFNSTDWKQKENLISSIYAQVAHSYFGQNALAIKGQAYDDILWVVLGWIEAVKFVRLHAQLHYPGTSHSCKHLPRQLSQALQSQAWHGFNWVCTFAGRAREFWDLATNGWDATLCDGGMIWNPRLVPYKNAITNELWISASISMYQHFPNDTFKDSWVESIGFPTKDPLYLAAAVEGYKWLKGVNMTNQQGLFVDGYHIDGNKPNNVRCDVRDEMVYTYNQGVILTGQRGLWATTGSASFLEDGHRLIQSVINATGWDVSANTPIDKVSNLPPGQLLPWRGLGRGGILEEACDASGTCSQDGQTFKGIFFHHLTAFCAPIDAPGVFARNAPFDLRSHAQIQVAHNQACRRYVGWVKHNVKAALETRDPRGRFGMWWGAGAFGRVVVSRFTDGINHNAYNVTDYRNQGTPQNAIWGQGNRWVPGSRSMKMACVDDFMNPVSDHRELGDMRIWGLEAKEMPKREDDPNNRGRGRTVETQAGGLALLRAYYELSQLR</sequence>
<dbReference type="InterPro" id="IPR005198">
    <property type="entry name" value="Glyco_hydro_76"/>
</dbReference>
<dbReference type="PANTHER" id="PTHR47791">
    <property type="entry name" value="MEIOTICALLY UP-REGULATED GENE 191 PROTEIN"/>
    <property type="match status" value="1"/>
</dbReference>
<dbReference type="SUPFAM" id="SSF48208">
    <property type="entry name" value="Six-hairpin glycosidases"/>
    <property type="match status" value="1"/>
</dbReference>
<gene>
    <name evidence="2" type="ORF">HIM_04599</name>
</gene>
<evidence type="ECO:0000313" key="3">
    <source>
        <dbReference type="Proteomes" id="UP000054481"/>
    </source>
</evidence>
<dbReference type="PANTHER" id="PTHR47791:SF2">
    <property type="entry name" value="ENDO MANNANASE, GH76 FAMILY (EUROFUNG)"/>
    <property type="match status" value="1"/>
</dbReference>
<dbReference type="Gene3D" id="1.50.10.20">
    <property type="match status" value="1"/>
</dbReference>
<protein>
    <recommendedName>
        <fullName evidence="4">Glycosyl hydrolase</fullName>
    </recommendedName>
</protein>
<dbReference type="Proteomes" id="UP000054481">
    <property type="component" value="Unassembled WGS sequence"/>
</dbReference>
<feature type="signal peptide" evidence="1">
    <location>
        <begin position="1"/>
        <end position="24"/>
    </location>
</feature>
<dbReference type="OrthoDB" id="4104179at2759"/>
<dbReference type="AlphaFoldDB" id="A0A0F7ZV79"/>
<accession>A0A0F7ZV79</accession>
<evidence type="ECO:0000256" key="1">
    <source>
        <dbReference type="SAM" id="SignalP"/>
    </source>
</evidence>
<evidence type="ECO:0000313" key="2">
    <source>
        <dbReference type="EMBL" id="KJZ76143.1"/>
    </source>
</evidence>
<organism evidence="2 3">
    <name type="scientific">Hirsutella minnesotensis 3608</name>
    <dbReference type="NCBI Taxonomy" id="1043627"/>
    <lineage>
        <taxon>Eukaryota</taxon>
        <taxon>Fungi</taxon>
        <taxon>Dikarya</taxon>
        <taxon>Ascomycota</taxon>
        <taxon>Pezizomycotina</taxon>
        <taxon>Sordariomycetes</taxon>
        <taxon>Hypocreomycetidae</taxon>
        <taxon>Hypocreales</taxon>
        <taxon>Ophiocordycipitaceae</taxon>
        <taxon>Hirsutella</taxon>
    </lineage>
</organism>
<reference evidence="2 3" key="1">
    <citation type="journal article" date="2014" name="Genome Biol. Evol.">
        <title>Comparative genomics and transcriptomics analyses reveal divergent lifestyle features of nematode endoparasitic fungus Hirsutella minnesotensis.</title>
        <authorList>
            <person name="Lai Y."/>
            <person name="Liu K."/>
            <person name="Zhang X."/>
            <person name="Zhang X."/>
            <person name="Li K."/>
            <person name="Wang N."/>
            <person name="Shu C."/>
            <person name="Wu Y."/>
            <person name="Wang C."/>
            <person name="Bushley K.E."/>
            <person name="Xiang M."/>
            <person name="Liu X."/>
        </authorList>
    </citation>
    <scope>NUCLEOTIDE SEQUENCE [LARGE SCALE GENOMIC DNA]</scope>
    <source>
        <strain evidence="2 3">3608</strain>
    </source>
</reference>